<dbReference type="PROSITE" id="PS00134">
    <property type="entry name" value="TRYPSIN_HIS"/>
    <property type="match status" value="1"/>
</dbReference>
<dbReference type="GO" id="GO:0006508">
    <property type="term" value="P:proteolysis"/>
    <property type="evidence" value="ECO:0007669"/>
    <property type="project" value="InterPro"/>
</dbReference>
<dbReference type="PANTHER" id="PTHR24250">
    <property type="entry name" value="CHYMOTRYPSIN-RELATED"/>
    <property type="match status" value="1"/>
</dbReference>
<dbReference type="KEGG" id="hazt:108668673"/>
<dbReference type="Pfam" id="PF00089">
    <property type="entry name" value="Trypsin"/>
    <property type="match status" value="1"/>
</dbReference>
<keyword evidence="1" id="KW-1015">Disulfide bond</keyword>
<proteinExistence type="predicted"/>
<organism evidence="3 4">
    <name type="scientific">Hyalella azteca</name>
    <name type="common">Amphipod</name>
    <dbReference type="NCBI Taxonomy" id="294128"/>
    <lineage>
        <taxon>Eukaryota</taxon>
        <taxon>Metazoa</taxon>
        <taxon>Ecdysozoa</taxon>
        <taxon>Arthropoda</taxon>
        <taxon>Crustacea</taxon>
        <taxon>Multicrustacea</taxon>
        <taxon>Malacostraca</taxon>
        <taxon>Eumalacostraca</taxon>
        <taxon>Peracarida</taxon>
        <taxon>Amphipoda</taxon>
        <taxon>Senticaudata</taxon>
        <taxon>Talitrida</taxon>
        <taxon>Talitroidea</taxon>
        <taxon>Hyalellidae</taxon>
        <taxon>Hyalella</taxon>
    </lineage>
</organism>
<dbReference type="OrthoDB" id="5565075at2759"/>
<dbReference type="PROSITE" id="PS50240">
    <property type="entry name" value="TRYPSIN_DOM"/>
    <property type="match status" value="1"/>
</dbReference>
<dbReference type="Proteomes" id="UP000694843">
    <property type="component" value="Unplaced"/>
</dbReference>
<dbReference type="InterPro" id="IPR018114">
    <property type="entry name" value="TRYPSIN_HIS"/>
</dbReference>
<sequence>MFRSLPTVEGCGPVTVENRAIEGEVAAPHSYPWMVALFIDDAYFCGGAIIDDQWILTAAHCMDGAASVEVVAGVNDLRQPDRYQVSLTSTDFTVHEELENISPVCLPSKSTAELEAGDKFVLSSLGFNDDVILQNLVVLSNDEWLCLQASSGVVCAESTGVCIVGFTDGFTSVTHYLDWISEKTGIVIDP</sequence>
<dbReference type="InterPro" id="IPR043504">
    <property type="entry name" value="Peptidase_S1_PA_chymotrypsin"/>
</dbReference>
<dbReference type="InterPro" id="IPR001254">
    <property type="entry name" value="Trypsin_dom"/>
</dbReference>
<evidence type="ECO:0000313" key="3">
    <source>
        <dbReference type="Proteomes" id="UP000694843"/>
    </source>
</evidence>
<reference evidence="4" key="1">
    <citation type="submission" date="2025-08" db="UniProtKB">
        <authorList>
            <consortium name="RefSeq"/>
        </authorList>
    </citation>
    <scope>IDENTIFICATION</scope>
    <source>
        <tissue evidence="4">Whole organism</tissue>
    </source>
</reference>
<dbReference type="Gene3D" id="2.40.10.10">
    <property type="entry name" value="Trypsin-like serine proteases"/>
    <property type="match status" value="1"/>
</dbReference>
<dbReference type="GeneID" id="108668673"/>
<name>A0A8B7NCT5_HYAAZ</name>
<evidence type="ECO:0000259" key="2">
    <source>
        <dbReference type="PROSITE" id="PS50240"/>
    </source>
</evidence>
<dbReference type="GO" id="GO:0004252">
    <property type="term" value="F:serine-type endopeptidase activity"/>
    <property type="evidence" value="ECO:0007669"/>
    <property type="project" value="InterPro"/>
</dbReference>
<dbReference type="PANTHER" id="PTHR24250:SF50">
    <property type="entry name" value="PEPTIDASE S1 DOMAIN-CONTAINING PROTEIN"/>
    <property type="match status" value="1"/>
</dbReference>
<evidence type="ECO:0000313" key="4">
    <source>
        <dbReference type="RefSeq" id="XP_018011405.1"/>
    </source>
</evidence>
<dbReference type="RefSeq" id="XP_018011405.1">
    <property type="nucleotide sequence ID" value="XM_018155916.1"/>
</dbReference>
<evidence type="ECO:0000256" key="1">
    <source>
        <dbReference type="ARBA" id="ARBA00023157"/>
    </source>
</evidence>
<keyword evidence="3" id="KW-1185">Reference proteome</keyword>
<dbReference type="SMART" id="SM00020">
    <property type="entry name" value="Tryp_SPc"/>
    <property type="match status" value="1"/>
</dbReference>
<gene>
    <name evidence="4" type="primary">LOC108668673</name>
</gene>
<dbReference type="InterPro" id="IPR009003">
    <property type="entry name" value="Peptidase_S1_PA"/>
</dbReference>
<protein>
    <submittedName>
        <fullName evidence="4">Chymotrypsin BII-like</fullName>
    </submittedName>
</protein>
<dbReference type="OMA" id="NDEWLCL"/>
<dbReference type="AlphaFoldDB" id="A0A8B7NCT5"/>
<feature type="domain" description="Peptidase S1" evidence="2">
    <location>
        <begin position="20"/>
        <end position="185"/>
    </location>
</feature>
<accession>A0A8B7NCT5</accession>
<dbReference type="SUPFAM" id="SSF50494">
    <property type="entry name" value="Trypsin-like serine proteases"/>
    <property type="match status" value="1"/>
</dbReference>